<dbReference type="FunFam" id="2.40.50.90:FF:000029">
    <property type="entry name" value="Probable endonuclease lcl3"/>
    <property type="match status" value="1"/>
</dbReference>
<dbReference type="PROSITE" id="PS50830">
    <property type="entry name" value="TNASE_3"/>
    <property type="match status" value="1"/>
</dbReference>
<evidence type="ECO:0000256" key="8">
    <source>
        <dbReference type="ARBA" id="ARBA00022723"/>
    </source>
</evidence>
<keyword evidence="7" id="KW-0540">Nuclease</keyword>
<dbReference type="InterPro" id="IPR035437">
    <property type="entry name" value="SNase_OB-fold_sf"/>
</dbReference>
<gene>
    <name evidence="17" type="ORF">BDU57DRAFT_551260</name>
</gene>
<evidence type="ECO:0000313" key="18">
    <source>
        <dbReference type="Proteomes" id="UP000800096"/>
    </source>
</evidence>
<dbReference type="GO" id="GO:0004519">
    <property type="term" value="F:endonuclease activity"/>
    <property type="evidence" value="ECO:0007669"/>
    <property type="project" value="UniProtKB-KW"/>
</dbReference>
<feature type="region of interest" description="Disordered" evidence="15">
    <location>
        <begin position="244"/>
        <end position="269"/>
    </location>
</feature>
<keyword evidence="9" id="KW-0255">Endonuclease</keyword>
<evidence type="ECO:0000256" key="12">
    <source>
        <dbReference type="ARBA" id="ARBA00022989"/>
    </source>
</evidence>
<dbReference type="EMBL" id="ML979140">
    <property type="protein sequence ID" value="KAF1912409.1"/>
    <property type="molecule type" value="Genomic_DNA"/>
</dbReference>
<evidence type="ECO:0000256" key="7">
    <source>
        <dbReference type="ARBA" id="ARBA00022722"/>
    </source>
</evidence>
<proteinExistence type="inferred from homology"/>
<keyword evidence="13" id="KW-0496">Mitochondrion</keyword>
<sequence>MRWPGSGNNDDRKTDEPESWVDTVRSSGWRTSFTDPRTVISTVALTITSVATVRLYKTYLRRIPSVNHIKPDYFRRKGLFGRVTSVGDADNFRLYHTPGGRIAGWGWLPWKTVPTKREGLKDQTLHIRLAGVDAPELAHWGREAQPYSKEAQDWLIDLIHNQRVRAYIYKRDQYDRIVAQVYVRRWLFRKDVGLEMLKAGLATVYEAKSGAEFGTSEDRYRAAEAKAKEQRVGMWAKPTLLQKLSTKAPESPREYKARHAAADKQKKAG</sequence>
<evidence type="ECO:0000313" key="17">
    <source>
        <dbReference type="EMBL" id="KAF1912409.1"/>
    </source>
</evidence>
<evidence type="ECO:0000256" key="6">
    <source>
        <dbReference type="ARBA" id="ARBA00022692"/>
    </source>
</evidence>
<dbReference type="Pfam" id="PF00565">
    <property type="entry name" value="SNase"/>
    <property type="match status" value="1"/>
</dbReference>
<evidence type="ECO:0000256" key="3">
    <source>
        <dbReference type="ARBA" id="ARBA00005435"/>
    </source>
</evidence>
<evidence type="ECO:0000256" key="5">
    <source>
        <dbReference type="ARBA" id="ARBA00014651"/>
    </source>
</evidence>
<evidence type="ECO:0000259" key="16">
    <source>
        <dbReference type="PROSITE" id="PS50830"/>
    </source>
</evidence>
<keyword evidence="11" id="KW-0106">Calcium</keyword>
<dbReference type="Gene3D" id="2.40.50.90">
    <property type="match status" value="1"/>
</dbReference>
<dbReference type="SUPFAM" id="SSF50199">
    <property type="entry name" value="Staphylococcal nuclease"/>
    <property type="match status" value="1"/>
</dbReference>
<dbReference type="SMART" id="SM00318">
    <property type="entry name" value="SNc"/>
    <property type="match status" value="1"/>
</dbReference>
<dbReference type="InterPro" id="IPR016071">
    <property type="entry name" value="Staphylococal_nuclease_OB-fold"/>
</dbReference>
<accession>A0A6A5QAJ5</accession>
<keyword evidence="8" id="KW-0479">Metal-binding</keyword>
<dbReference type="GO" id="GO:0046872">
    <property type="term" value="F:metal ion binding"/>
    <property type="evidence" value="ECO:0007669"/>
    <property type="project" value="UniProtKB-KW"/>
</dbReference>
<reference evidence="17" key="1">
    <citation type="journal article" date="2020" name="Stud. Mycol.">
        <title>101 Dothideomycetes genomes: a test case for predicting lifestyles and emergence of pathogens.</title>
        <authorList>
            <person name="Haridas S."/>
            <person name="Albert R."/>
            <person name="Binder M."/>
            <person name="Bloem J."/>
            <person name="Labutti K."/>
            <person name="Salamov A."/>
            <person name="Andreopoulos B."/>
            <person name="Baker S."/>
            <person name="Barry K."/>
            <person name="Bills G."/>
            <person name="Bluhm B."/>
            <person name="Cannon C."/>
            <person name="Castanera R."/>
            <person name="Culley D."/>
            <person name="Daum C."/>
            <person name="Ezra D."/>
            <person name="Gonzalez J."/>
            <person name="Henrissat B."/>
            <person name="Kuo A."/>
            <person name="Liang C."/>
            <person name="Lipzen A."/>
            <person name="Lutzoni F."/>
            <person name="Magnuson J."/>
            <person name="Mondo S."/>
            <person name="Nolan M."/>
            <person name="Ohm R."/>
            <person name="Pangilinan J."/>
            <person name="Park H.-J."/>
            <person name="Ramirez L."/>
            <person name="Alfaro M."/>
            <person name="Sun H."/>
            <person name="Tritt A."/>
            <person name="Yoshinaga Y."/>
            <person name="Zwiers L.-H."/>
            <person name="Turgeon B."/>
            <person name="Goodwin S."/>
            <person name="Spatafora J."/>
            <person name="Crous P."/>
            <person name="Grigoriev I."/>
        </authorList>
    </citation>
    <scope>NUCLEOTIDE SEQUENCE</scope>
    <source>
        <strain evidence="17">HMLAC05119</strain>
    </source>
</reference>
<dbReference type="PANTHER" id="PTHR12302:SF3">
    <property type="entry name" value="SERINE_THREONINE-PROTEIN KINASE 31"/>
    <property type="match status" value="1"/>
</dbReference>
<keyword evidence="14" id="KW-0472">Membrane</keyword>
<name>A0A6A5QAJ5_AMPQU</name>
<evidence type="ECO:0000256" key="10">
    <source>
        <dbReference type="ARBA" id="ARBA00022801"/>
    </source>
</evidence>
<dbReference type="OrthoDB" id="430293at2759"/>
<evidence type="ECO:0000256" key="2">
    <source>
        <dbReference type="ARBA" id="ARBA00004173"/>
    </source>
</evidence>
<dbReference type="AlphaFoldDB" id="A0A6A5QAJ5"/>
<dbReference type="GO" id="GO:0005739">
    <property type="term" value="C:mitochondrion"/>
    <property type="evidence" value="ECO:0007669"/>
    <property type="project" value="UniProtKB-SubCell"/>
</dbReference>
<keyword evidence="6" id="KW-0812">Transmembrane</keyword>
<feature type="region of interest" description="Disordered" evidence="15">
    <location>
        <begin position="1"/>
        <end position="21"/>
    </location>
</feature>
<keyword evidence="12" id="KW-1133">Transmembrane helix</keyword>
<dbReference type="GO" id="GO:0016787">
    <property type="term" value="F:hydrolase activity"/>
    <property type="evidence" value="ECO:0007669"/>
    <property type="project" value="UniProtKB-KW"/>
</dbReference>
<organism evidence="17 18">
    <name type="scientific">Ampelomyces quisqualis</name>
    <name type="common">Powdery mildew agent</name>
    <dbReference type="NCBI Taxonomy" id="50730"/>
    <lineage>
        <taxon>Eukaryota</taxon>
        <taxon>Fungi</taxon>
        <taxon>Dikarya</taxon>
        <taxon>Ascomycota</taxon>
        <taxon>Pezizomycotina</taxon>
        <taxon>Dothideomycetes</taxon>
        <taxon>Pleosporomycetidae</taxon>
        <taxon>Pleosporales</taxon>
        <taxon>Pleosporineae</taxon>
        <taxon>Phaeosphaeriaceae</taxon>
        <taxon>Ampelomyces</taxon>
    </lineage>
</organism>
<keyword evidence="10" id="KW-0378">Hydrolase</keyword>
<dbReference type="GO" id="GO:0016020">
    <property type="term" value="C:membrane"/>
    <property type="evidence" value="ECO:0007669"/>
    <property type="project" value="UniProtKB-SubCell"/>
</dbReference>
<feature type="domain" description="TNase-like" evidence="16">
    <location>
        <begin position="77"/>
        <end position="237"/>
    </location>
</feature>
<evidence type="ECO:0000256" key="9">
    <source>
        <dbReference type="ARBA" id="ARBA00022759"/>
    </source>
</evidence>
<evidence type="ECO:0000256" key="13">
    <source>
        <dbReference type="ARBA" id="ARBA00023128"/>
    </source>
</evidence>
<dbReference type="Proteomes" id="UP000800096">
    <property type="component" value="Unassembled WGS sequence"/>
</dbReference>
<dbReference type="PANTHER" id="PTHR12302">
    <property type="entry name" value="EBNA2 BINDING PROTEIN P100"/>
    <property type="match status" value="1"/>
</dbReference>
<evidence type="ECO:0000256" key="14">
    <source>
        <dbReference type="ARBA" id="ARBA00023136"/>
    </source>
</evidence>
<evidence type="ECO:0000256" key="11">
    <source>
        <dbReference type="ARBA" id="ARBA00022837"/>
    </source>
</evidence>
<evidence type="ECO:0000256" key="4">
    <source>
        <dbReference type="ARBA" id="ARBA00013404"/>
    </source>
</evidence>
<comment type="subcellular location">
    <subcellularLocation>
        <location evidence="1">Membrane</location>
        <topology evidence="1">Single-pass membrane protein</topology>
    </subcellularLocation>
    <subcellularLocation>
        <location evidence="2">Mitochondrion</location>
    </subcellularLocation>
</comment>
<evidence type="ECO:0000256" key="1">
    <source>
        <dbReference type="ARBA" id="ARBA00004167"/>
    </source>
</evidence>
<evidence type="ECO:0000256" key="15">
    <source>
        <dbReference type="SAM" id="MobiDB-lite"/>
    </source>
</evidence>
<comment type="similarity">
    <text evidence="3">Belongs to the LCL3 family.</text>
</comment>
<protein>
    <recommendedName>
        <fullName evidence="4">Probable endonuclease LCL3</fullName>
    </recommendedName>
    <alternativeName>
        <fullName evidence="5">Probable endonuclease lcl3</fullName>
    </alternativeName>
</protein>
<feature type="compositionally biased region" description="Basic and acidic residues" evidence="15">
    <location>
        <begin position="250"/>
        <end position="269"/>
    </location>
</feature>
<keyword evidence="18" id="KW-1185">Reference proteome</keyword>